<feature type="transmembrane region" description="Helical" evidence="7">
    <location>
        <begin position="398"/>
        <end position="419"/>
    </location>
</feature>
<proteinExistence type="predicted"/>
<dbReference type="RefSeq" id="WP_121145728.1">
    <property type="nucleotide sequence ID" value="NZ_RBWY01000004.1"/>
</dbReference>
<feature type="transmembrane region" description="Helical" evidence="7">
    <location>
        <begin position="326"/>
        <end position="348"/>
    </location>
</feature>
<evidence type="ECO:0000256" key="2">
    <source>
        <dbReference type="ARBA" id="ARBA00022448"/>
    </source>
</evidence>
<dbReference type="CDD" id="cd17321">
    <property type="entry name" value="MFS_MMR_MDR_like"/>
    <property type="match status" value="1"/>
</dbReference>
<dbReference type="Gene3D" id="1.20.1250.20">
    <property type="entry name" value="MFS general substrate transporter like domains"/>
    <property type="match status" value="1"/>
</dbReference>
<accession>A0A495RBV2</accession>
<dbReference type="InterPro" id="IPR036259">
    <property type="entry name" value="MFS_trans_sf"/>
</dbReference>
<dbReference type="Pfam" id="PF07690">
    <property type="entry name" value="MFS_1"/>
    <property type="match status" value="1"/>
</dbReference>
<protein>
    <submittedName>
        <fullName evidence="9">DHA2 family multidrug resistance protein-like MFS transporter</fullName>
    </submittedName>
</protein>
<feature type="transmembrane region" description="Helical" evidence="7">
    <location>
        <begin position="160"/>
        <end position="182"/>
    </location>
</feature>
<keyword evidence="5 7" id="KW-1133">Transmembrane helix</keyword>
<keyword evidence="6 7" id="KW-0472">Membrane</keyword>
<feature type="transmembrane region" description="Helical" evidence="7">
    <location>
        <begin position="354"/>
        <end position="377"/>
    </location>
</feature>
<feature type="transmembrane region" description="Helical" evidence="7">
    <location>
        <begin position="43"/>
        <end position="61"/>
    </location>
</feature>
<feature type="domain" description="Major facilitator superfamily (MFS) profile" evidence="8">
    <location>
        <begin position="7"/>
        <end position="494"/>
    </location>
</feature>
<sequence>MKSKWVILALIILMYLPVSIDATILHVAVPTLASELATKSNQLLWIIDIYSLVMAGMLLPMGALGDRVGFKKLVIIGLTIFGLASLFAALSTSAMMLIMARALLAIGAAMILPATLSGIRKTFEDEKERAMALGIWTTIGVSGAALGPLIGGYLLSHFHWGVVFLINIPLVLITIIGVMIVIPKQVENTKQQWPLGKAIFLTIAVLLIVYGLKSSLKLDGELRYSCAIGILGITLLTLFIKKELKSAAPMIDFHLFKIKALVIGTIIAMVVMVTLVGFELLVTQELQLVYHFTPLKAGIFIAPLMLSSCIGGSIAGWLSSRVSFRILATAGIGISSLCFLGLASVDFITQTYWVWGLFILLGLSLDIALLSSTSAIMSAVSSEQSSAAGAIEGIAYELGAGFGVIIFGLMISIIYSYHIDLPTGLSQPMQQEAKSSITQAFYVASQLDVTSLSEQLISAAKLAFSKAHQVILISAGSLLLLLTLFIWQSTPSKINHH</sequence>
<keyword evidence="4 7" id="KW-0812">Transmembrane</keyword>
<evidence type="ECO:0000256" key="4">
    <source>
        <dbReference type="ARBA" id="ARBA00022692"/>
    </source>
</evidence>
<dbReference type="AlphaFoldDB" id="A0A495RBV2"/>
<dbReference type="Gene3D" id="1.20.1720.10">
    <property type="entry name" value="Multidrug resistance protein D"/>
    <property type="match status" value="1"/>
</dbReference>
<gene>
    <name evidence="9" type="ORF">DES39_2027</name>
</gene>
<evidence type="ECO:0000256" key="3">
    <source>
        <dbReference type="ARBA" id="ARBA00022475"/>
    </source>
</evidence>
<dbReference type="PRINTS" id="PR01036">
    <property type="entry name" value="TCRTETB"/>
</dbReference>
<evidence type="ECO:0000256" key="6">
    <source>
        <dbReference type="ARBA" id="ARBA00023136"/>
    </source>
</evidence>
<dbReference type="InterPro" id="IPR020846">
    <property type="entry name" value="MFS_dom"/>
</dbReference>
<comment type="subcellular location">
    <subcellularLocation>
        <location evidence="1">Cell membrane</location>
        <topology evidence="1">Multi-pass membrane protein</topology>
    </subcellularLocation>
</comment>
<dbReference type="InterPro" id="IPR011701">
    <property type="entry name" value="MFS"/>
</dbReference>
<dbReference type="SUPFAM" id="SSF103473">
    <property type="entry name" value="MFS general substrate transporter"/>
    <property type="match status" value="1"/>
</dbReference>
<reference evidence="9 10" key="1">
    <citation type="submission" date="2018-10" db="EMBL/GenBank/DDBJ databases">
        <title>Genomic Encyclopedia of Type Strains, Phase IV (KMG-IV): sequencing the most valuable type-strain genomes for metagenomic binning, comparative biology and taxonomic classification.</title>
        <authorList>
            <person name="Goeker M."/>
        </authorList>
    </citation>
    <scope>NUCLEOTIDE SEQUENCE [LARGE SCALE GENOMIC DNA]</scope>
    <source>
        <strain evidence="9 10">DSM 22228</strain>
    </source>
</reference>
<dbReference type="GO" id="GO:0005886">
    <property type="term" value="C:plasma membrane"/>
    <property type="evidence" value="ECO:0007669"/>
    <property type="project" value="UniProtKB-SubCell"/>
</dbReference>
<feature type="transmembrane region" description="Helical" evidence="7">
    <location>
        <begin position="467"/>
        <end position="487"/>
    </location>
</feature>
<feature type="transmembrane region" description="Helical" evidence="7">
    <location>
        <begin position="298"/>
        <end position="319"/>
    </location>
</feature>
<dbReference type="GO" id="GO:0022857">
    <property type="term" value="F:transmembrane transporter activity"/>
    <property type="evidence" value="ECO:0007669"/>
    <property type="project" value="InterPro"/>
</dbReference>
<keyword evidence="10" id="KW-1185">Reference proteome</keyword>
<evidence type="ECO:0000256" key="1">
    <source>
        <dbReference type="ARBA" id="ARBA00004651"/>
    </source>
</evidence>
<feature type="transmembrane region" description="Helical" evidence="7">
    <location>
        <begin position="194"/>
        <end position="210"/>
    </location>
</feature>
<evidence type="ECO:0000313" key="10">
    <source>
        <dbReference type="Proteomes" id="UP000278542"/>
    </source>
</evidence>
<feature type="transmembrane region" description="Helical" evidence="7">
    <location>
        <begin position="98"/>
        <end position="119"/>
    </location>
</feature>
<dbReference type="OrthoDB" id="9812221at2"/>
<dbReference type="PROSITE" id="PS50850">
    <property type="entry name" value="MFS"/>
    <property type="match status" value="1"/>
</dbReference>
<feature type="transmembrane region" description="Helical" evidence="7">
    <location>
        <begin position="131"/>
        <end position="154"/>
    </location>
</feature>
<feature type="transmembrane region" description="Helical" evidence="7">
    <location>
        <begin position="260"/>
        <end position="278"/>
    </location>
</feature>
<dbReference type="PANTHER" id="PTHR42718">
    <property type="entry name" value="MAJOR FACILITATOR SUPERFAMILY MULTIDRUG TRANSPORTER MFSC"/>
    <property type="match status" value="1"/>
</dbReference>
<keyword evidence="2" id="KW-0813">Transport</keyword>
<evidence type="ECO:0000259" key="8">
    <source>
        <dbReference type="PROSITE" id="PS50850"/>
    </source>
</evidence>
<evidence type="ECO:0000256" key="7">
    <source>
        <dbReference type="SAM" id="Phobius"/>
    </source>
</evidence>
<feature type="transmembrane region" description="Helical" evidence="7">
    <location>
        <begin position="222"/>
        <end position="240"/>
    </location>
</feature>
<feature type="transmembrane region" description="Helical" evidence="7">
    <location>
        <begin position="73"/>
        <end position="92"/>
    </location>
</feature>
<dbReference type="EMBL" id="RBWY01000004">
    <property type="protein sequence ID" value="RKS84811.1"/>
    <property type="molecule type" value="Genomic_DNA"/>
</dbReference>
<evidence type="ECO:0000256" key="5">
    <source>
        <dbReference type="ARBA" id="ARBA00022989"/>
    </source>
</evidence>
<comment type="caution">
    <text evidence="9">The sequence shown here is derived from an EMBL/GenBank/DDBJ whole genome shotgun (WGS) entry which is preliminary data.</text>
</comment>
<dbReference type="Proteomes" id="UP000278542">
    <property type="component" value="Unassembled WGS sequence"/>
</dbReference>
<dbReference type="PANTHER" id="PTHR42718:SF47">
    <property type="entry name" value="METHYL VIOLOGEN RESISTANCE PROTEIN SMVA"/>
    <property type="match status" value="1"/>
</dbReference>
<name>A0A495RBV2_9GAMM</name>
<keyword evidence="3" id="KW-1003">Cell membrane</keyword>
<organism evidence="9 10">
    <name type="scientific">Orbus hercynius</name>
    <dbReference type="NCBI Taxonomy" id="593135"/>
    <lineage>
        <taxon>Bacteria</taxon>
        <taxon>Pseudomonadati</taxon>
        <taxon>Pseudomonadota</taxon>
        <taxon>Gammaproteobacteria</taxon>
        <taxon>Orbales</taxon>
        <taxon>Orbaceae</taxon>
        <taxon>Orbus</taxon>
    </lineage>
</organism>
<evidence type="ECO:0000313" key="9">
    <source>
        <dbReference type="EMBL" id="RKS84811.1"/>
    </source>
</evidence>